<evidence type="ECO:0000256" key="1">
    <source>
        <dbReference type="ARBA" id="ARBA00010134"/>
    </source>
</evidence>
<name>A0AB40DN18_DROSZ</name>
<evidence type="ECO:0000256" key="2">
    <source>
        <dbReference type="RuleBase" id="RU003971"/>
    </source>
</evidence>
<proteinExistence type="inferred from homology"/>
<feature type="domain" description="Caspase family p10" evidence="3">
    <location>
        <begin position="449"/>
        <end position="527"/>
    </location>
</feature>
<dbReference type="PANTHER" id="PTHR22576:SF41">
    <property type="entry name" value="CASPASE 14, APOPTOSIS-RELATED CYSTEINE PEPTIDASE"/>
    <property type="match status" value="1"/>
</dbReference>
<dbReference type="PROSITE" id="PS50208">
    <property type="entry name" value="CASPASE_P20"/>
    <property type="match status" value="1"/>
</dbReference>
<dbReference type="RefSeq" id="XP_065723968.1">
    <property type="nucleotide sequence ID" value="XM_065867896.1"/>
</dbReference>
<dbReference type="Proteomes" id="UP001652628">
    <property type="component" value="Chromosome X"/>
</dbReference>
<dbReference type="PROSITE" id="PS50207">
    <property type="entry name" value="CASPASE_P10"/>
    <property type="match status" value="1"/>
</dbReference>
<dbReference type="InterPro" id="IPR056260">
    <property type="entry name" value="Dredd_2nd"/>
</dbReference>
<evidence type="ECO:0000313" key="7">
    <source>
        <dbReference type="RefSeq" id="XP_065723968.1"/>
    </source>
</evidence>
<dbReference type="Pfam" id="PF23725">
    <property type="entry name" value="Dredd_N"/>
    <property type="match status" value="1"/>
</dbReference>
<dbReference type="GO" id="GO:0006508">
    <property type="term" value="P:proteolysis"/>
    <property type="evidence" value="ECO:0007669"/>
    <property type="project" value="InterPro"/>
</dbReference>
<protein>
    <submittedName>
        <fullName evidence="6 7">Caspase-8 isoform X1</fullName>
    </submittedName>
</protein>
<organism evidence="5 7">
    <name type="scientific">Drosophila suzukii</name>
    <name type="common">Spotted-wing drosophila fruit fly</name>
    <dbReference type="NCBI Taxonomy" id="28584"/>
    <lineage>
        <taxon>Eukaryota</taxon>
        <taxon>Metazoa</taxon>
        <taxon>Ecdysozoa</taxon>
        <taxon>Arthropoda</taxon>
        <taxon>Hexapoda</taxon>
        <taxon>Insecta</taxon>
        <taxon>Pterygota</taxon>
        <taxon>Neoptera</taxon>
        <taxon>Endopterygota</taxon>
        <taxon>Diptera</taxon>
        <taxon>Brachycera</taxon>
        <taxon>Muscomorpha</taxon>
        <taxon>Ephydroidea</taxon>
        <taxon>Drosophilidae</taxon>
        <taxon>Drosophila</taxon>
        <taxon>Sophophora</taxon>
    </lineage>
</organism>
<dbReference type="AlphaFoldDB" id="A0AB40DN18"/>
<keyword evidence="5" id="KW-1185">Reference proteome</keyword>
<evidence type="ECO:0000313" key="6">
    <source>
        <dbReference type="RefSeq" id="XP_065723967.1"/>
    </source>
</evidence>
<dbReference type="SMART" id="SM00115">
    <property type="entry name" value="CASc"/>
    <property type="match status" value="1"/>
</dbReference>
<reference evidence="6 7" key="1">
    <citation type="submission" date="2025-04" db="UniProtKB">
        <authorList>
            <consortium name="RefSeq"/>
        </authorList>
    </citation>
    <scope>IDENTIFICATION</scope>
    <source>
        <strain evidence="6 7">WT10</strain>
        <tissue evidence="6 7">Whole body</tissue>
    </source>
</reference>
<dbReference type="InterPro" id="IPR052039">
    <property type="entry name" value="Caspase-related_regulators"/>
</dbReference>
<dbReference type="Pfam" id="PF00656">
    <property type="entry name" value="Peptidase_C14"/>
    <property type="match status" value="1"/>
</dbReference>
<evidence type="ECO:0000259" key="3">
    <source>
        <dbReference type="PROSITE" id="PS50207"/>
    </source>
</evidence>
<dbReference type="PRINTS" id="PR00376">
    <property type="entry name" value="IL1BCENZYME"/>
</dbReference>
<evidence type="ECO:0000313" key="5">
    <source>
        <dbReference type="Proteomes" id="UP001652628"/>
    </source>
</evidence>
<gene>
    <name evidence="6 7" type="primary">Dredd</name>
</gene>
<dbReference type="InterPro" id="IPR033139">
    <property type="entry name" value="Caspase_cys_AS"/>
</dbReference>
<dbReference type="CTD" id="31011"/>
<accession>A0AB40DN18</accession>
<dbReference type="InterPro" id="IPR015917">
    <property type="entry name" value="Pept_C14A"/>
</dbReference>
<dbReference type="PROSITE" id="PS01122">
    <property type="entry name" value="CASPASE_CYS"/>
    <property type="match status" value="1"/>
</dbReference>
<dbReference type="InterPro" id="IPR002138">
    <property type="entry name" value="Pept_C14_p10"/>
</dbReference>
<dbReference type="GeneID" id="108015136"/>
<dbReference type="InterPro" id="IPR001309">
    <property type="entry name" value="Pept_C14_p20"/>
</dbReference>
<dbReference type="Pfam" id="PF23724">
    <property type="entry name" value="Dredd_2nd"/>
    <property type="match status" value="1"/>
</dbReference>
<feature type="domain" description="Caspase family p20" evidence="4">
    <location>
        <begin position="280"/>
        <end position="413"/>
    </location>
</feature>
<dbReference type="InterPro" id="IPR029030">
    <property type="entry name" value="Caspase-like_dom_sf"/>
</dbReference>
<dbReference type="SUPFAM" id="SSF52129">
    <property type="entry name" value="Caspase-like"/>
    <property type="match status" value="1"/>
</dbReference>
<dbReference type="InterPro" id="IPR011600">
    <property type="entry name" value="Pept_C14_caspase"/>
</dbReference>
<dbReference type="GO" id="GO:0004197">
    <property type="term" value="F:cysteine-type endopeptidase activity"/>
    <property type="evidence" value="ECO:0007669"/>
    <property type="project" value="InterPro"/>
</dbReference>
<comment type="similarity">
    <text evidence="1 2">Belongs to the peptidase C14A family.</text>
</comment>
<dbReference type="RefSeq" id="XP_065723967.1">
    <property type="nucleotide sequence ID" value="XM_065867895.1"/>
</dbReference>
<dbReference type="PANTHER" id="PTHR22576">
    <property type="entry name" value="MUCOSA ASSOCIATED LYMPHOID TISSUE LYMPHOMA TRANSLOCATION PROTEIN 1/PARACASPASE"/>
    <property type="match status" value="1"/>
</dbReference>
<dbReference type="InterPro" id="IPR056259">
    <property type="entry name" value="Dredd_N"/>
</dbReference>
<sequence>MKSQIGTFPHNMAGSNLLTQLDTIDLNDLVYVERDLNFAQKVGLCFLLYGDDHSDATYILQKLLAMTRSDIRQSDLLMQYAKSRPETWKRHLVEALCIVGARQVLRRLGFRWHELRMHYLPHINGIALHVHPLLKSLYKICEELSLAQSGRLVLDVGEKVVRQQAGDPLRFYDHTYLEVFLLDWLTRRCIRLGDINATGSDVQLLIEHLKFNDLQEQARLLIDTINSNAPDQDQTVAPPLTIKREMQPDSQQASSCSTGSAASSSASIRRRNALQLSRENAGICLIINQHCFHRDVTEDLKKYLSPKELQKRDGTDVDKSRLIEVFSSMGYNVESHDDVNHLGIMDLIRRACDRSLLRDSLVVCILSHGFEEAVYGANSIALRITDIENLLCSYETLYNKPKLLIIQACQEEVVKKDEQNQIGLPFSFCILHFQFKIDVTTQSPCQHVNMVRAMSTVNGFPALRHTHMGSWFIQSLCDAIDQHSASEHIADILMIVTNVVSKKRGKNDESMVPKSNSTFVQHVYLPPRL</sequence>
<evidence type="ECO:0000259" key="4">
    <source>
        <dbReference type="PROSITE" id="PS50208"/>
    </source>
</evidence>
<dbReference type="Gene3D" id="3.40.50.1460">
    <property type="match status" value="1"/>
</dbReference>